<dbReference type="Pfam" id="PF00004">
    <property type="entry name" value="AAA"/>
    <property type="match status" value="1"/>
</dbReference>
<sequence>MGTFVAIEGARDDFKRLIYDAVVSTGYPSCVITLKTLRRIVPKDDPAKSIIYKIEDLVSRLIDKREAVVILDEFDVWEHLKNTKGRQEENQLESSDGQHRHPYTKGELKGTLKIKLWENHKSKLVSEKNVYEKIEKTKLSWVYGLLYLFKHSLASKLSHDGCKLIFIGLYAHSAHSKAFYGDIFDNTLKPSEFIKQSEHLFIKNLGLPEDTKEKSEDKVDIIQALELIDAVTANHSIKRIESNDLYLNQSKTLERNNILHVPFEVKCRGICLSNITLICGKKQSGKTTLLNAIIKAWVQGDPITIINRVDHQAGSTPNCKHRYIYAEINSNCDALRCDNVDDVMLNEARGKPNGLVNNRMLYKLEYYDIFSQYVGCGESYIRHTFQKAKSNQPALIVLDQLELLFGNANDCREDWSGLETIARTLINELNEIDEQIAFVGATSGHMMPQDLPNVLTNVSGTTVVMMR</sequence>
<dbReference type="STRING" id="5865.A7ATE6"/>
<dbReference type="InterPro" id="IPR003959">
    <property type="entry name" value="ATPase_AAA_core"/>
</dbReference>
<accession>A7ATE6</accession>
<dbReference type="VEuPathDB" id="PiroplasmaDB:BBOV_II002520"/>
<dbReference type="KEGG" id="bbo:BBOV_II002520"/>
<dbReference type="RefSeq" id="XP_001609775.1">
    <property type="nucleotide sequence ID" value="XM_001609725.1"/>
</dbReference>
<dbReference type="EMBL" id="AAXT01000003">
    <property type="protein sequence ID" value="EDO06207.1"/>
    <property type="molecule type" value="Genomic_DNA"/>
</dbReference>
<dbReference type="AlphaFoldDB" id="A7ATE6"/>
<dbReference type="InParanoid" id="A7ATE6"/>
<dbReference type="GeneID" id="5478004"/>
<reference evidence="3" key="2">
    <citation type="journal article" date="2020" name="Data Brief">
        <title>Transcriptome dataset of Babesia bovis life stages within vertebrate and invertebrate hosts.</title>
        <authorList>
            <person name="Ueti M.W."/>
            <person name="Johnson W.C."/>
            <person name="Kappmeyer L.S."/>
            <person name="Herndon D.R."/>
            <person name="Mousel M.R."/>
            <person name="Reif K.E."/>
            <person name="Taus N.S."/>
            <person name="Ifeonu O.O."/>
            <person name="Silva J.C."/>
            <person name="Suarez C.E."/>
            <person name="Brayton K.A."/>
        </authorList>
    </citation>
    <scope>NUCLEOTIDE SEQUENCE [LARGE SCALE GENOMIC DNA]</scope>
</reference>
<reference evidence="2 3" key="1">
    <citation type="journal article" date="2007" name="PLoS Pathog.">
        <title>Genome sequence of Babesia bovis and comparative analysis of apicomplexan hemoprotozoa.</title>
        <authorList>
            <person name="Brayton K.A."/>
            <person name="Lau A.O.T."/>
            <person name="Herndon D.R."/>
            <person name="Hannick L."/>
            <person name="Kappmeyer L.S."/>
            <person name="Berens S.J."/>
            <person name="Bidwell S.L."/>
            <person name="Brown W.C."/>
            <person name="Crabtree J."/>
            <person name="Fadrosh D."/>
            <person name="Feldblum T."/>
            <person name="Forberger H.A."/>
            <person name="Haas B.J."/>
            <person name="Howell J.M."/>
            <person name="Khouri H."/>
            <person name="Koo H."/>
            <person name="Mann D.J."/>
            <person name="Norimine J."/>
            <person name="Paulsen I.T."/>
            <person name="Radune D."/>
            <person name="Ren Q."/>
            <person name="Smith R.K. Jr."/>
            <person name="Suarez C.E."/>
            <person name="White O."/>
            <person name="Wortman J.R."/>
            <person name="Knowles D.P. Jr."/>
            <person name="McElwain T.F."/>
            <person name="Nene V.M."/>
        </authorList>
    </citation>
    <scope>NUCLEOTIDE SEQUENCE [LARGE SCALE GENOMIC DNA]</scope>
    <source>
        <strain evidence="2">T2Bo</strain>
    </source>
</reference>
<evidence type="ECO:0000313" key="2">
    <source>
        <dbReference type="EMBL" id="EDO06207.1"/>
    </source>
</evidence>
<feature type="domain" description="ATPase AAA-type core" evidence="1">
    <location>
        <begin position="277"/>
        <end position="452"/>
    </location>
</feature>
<evidence type="ECO:0000259" key="1">
    <source>
        <dbReference type="Pfam" id="PF00004"/>
    </source>
</evidence>
<dbReference type="eggNOG" id="ENOG502QX48">
    <property type="taxonomic scope" value="Eukaryota"/>
</dbReference>
<dbReference type="OMA" id="NDIFTQK"/>
<evidence type="ECO:0000313" key="3">
    <source>
        <dbReference type="Proteomes" id="UP000002173"/>
    </source>
</evidence>
<proteinExistence type="predicted"/>
<dbReference type="GO" id="GO:0016887">
    <property type="term" value="F:ATP hydrolysis activity"/>
    <property type="evidence" value="ECO:0007669"/>
    <property type="project" value="InterPro"/>
</dbReference>
<dbReference type="Proteomes" id="UP000002173">
    <property type="component" value="Unassembled WGS sequence"/>
</dbReference>
<reference evidence="3" key="3">
    <citation type="journal article" date="2021" name="Int. J. Parasitol.">
        <title>Comparative analysis of gene expression between Babesia bovis blood stages and kinetes allowed by improved genome annotation.</title>
        <authorList>
            <person name="Ueti M.W."/>
            <person name="Johnson W.C."/>
            <person name="Kappmeyer L.S."/>
            <person name="Herndon D.R."/>
            <person name="Mousel M.R."/>
            <person name="Reif K.E."/>
            <person name="Taus N.S."/>
            <person name="Ifeonu O.O."/>
            <person name="Silva J.C."/>
            <person name="Suarez C.E."/>
            <person name="Brayton K.A."/>
        </authorList>
    </citation>
    <scope>NUCLEOTIDE SEQUENCE [LARGE SCALE GENOMIC DNA]</scope>
</reference>
<protein>
    <recommendedName>
        <fullName evidence="1">ATPase AAA-type core domain-containing protein</fullName>
    </recommendedName>
</protein>
<name>A7ATE6_BABBO</name>
<organism evidence="2 3">
    <name type="scientific">Babesia bovis</name>
    <dbReference type="NCBI Taxonomy" id="5865"/>
    <lineage>
        <taxon>Eukaryota</taxon>
        <taxon>Sar</taxon>
        <taxon>Alveolata</taxon>
        <taxon>Apicomplexa</taxon>
        <taxon>Aconoidasida</taxon>
        <taxon>Piroplasmida</taxon>
        <taxon>Babesiidae</taxon>
        <taxon>Babesia</taxon>
    </lineage>
</organism>
<dbReference type="GO" id="GO:0005524">
    <property type="term" value="F:ATP binding"/>
    <property type="evidence" value="ECO:0007669"/>
    <property type="project" value="InterPro"/>
</dbReference>
<dbReference type="Gene3D" id="3.40.50.300">
    <property type="entry name" value="P-loop containing nucleotide triphosphate hydrolases"/>
    <property type="match status" value="1"/>
</dbReference>
<gene>
    <name evidence="2" type="ORF">BBOV_II002520</name>
</gene>
<dbReference type="SUPFAM" id="SSF52540">
    <property type="entry name" value="P-loop containing nucleoside triphosphate hydrolases"/>
    <property type="match status" value="1"/>
</dbReference>
<comment type="caution">
    <text evidence="2">The sequence shown here is derived from an EMBL/GenBank/DDBJ whole genome shotgun (WGS) entry which is preliminary data.</text>
</comment>
<dbReference type="InterPro" id="IPR027417">
    <property type="entry name" value="P-loop_NTPase"/>
</dbReference>
<keyword evidence="3" id="KW-1185">Reference proteome</keyword>